<evidence type="ECO:0000313" key="1">
    <source>
        <dbReference type="EMBL" id="RNA02080.1"/>
    </source>
</evidence>
<name>A0A3M7PSR2_BRAPC</name>
<keyword evidence="2" id="KW-1185">Reference proteome</keyword>
<organism evidence="1 2">
    <name type="scientific">Brachionus plicatilis</name>
    <name type="common">Marine rotifer</name>
    <name type="synonym">Brachionus muelleri</name>
    <dbReference type="NCBI Taxonomy" id="10195"/>
    <lineage>
        <taxon>Eukaryota</taxon>
        <taxon>Metazoa</taxon>
        <taxon>Spiralia</taxon>
        <taxon>Gnathifera</taxon>
        <taxon>Rotifera</taxon>
        <taxon>Eurotatoria</taxon>
        <taxon>Monogononta</taxon>
        <taxon>Pseudotrocha</taxon>
        <taxon>Ploima</taxon>
        <taxon>Brachionidae</taxon>
        <taxon>Brachionus</taxon>
    </lineage>
</organism>
<protein>
    <submittedName>
        <fullName evidence="1">Uncharacterized protein</fullName>
    </submittedName>
</protein>
<dbReference type="AlphaFoldDB" id="A0A3M7PSR2"/>
<comment type="caution">
    <text evidence="1">The sequence shown here is derived from an EMBL/GenBank/DDBJ whole genome shotgun (WGS) entry which is preliminary data.</text>
</comment>
<accession>A0A3M7PSR2</accession>
<sequence length="89" mass="10510">MAYVERIPFSRSPHPPQISLDPNQECITIKNGLIIRLTHSEIQEDMRNYIQNNQKKFNTPFDFFLKIAPITWGLYKIAYNEIAHYEIAN</sequence>
<gene>
    <name evidence="1" type="ORF">BpHYR1_038634</name>
</gene>
<reference evidence="1 2" key="1">
    <citation type="journal article" date="2018" name="Sci. Rep.">
        <title>Genomic signatures of local adaptation to the degree of environmental predictability in rotifers.</title>
        <authorList>
            <person name="Franch-Gras L."/>
            <person name="Hahn C."/>
            <person name="Garcia-Roger E.M."/>
            <person name="Carmona M.J."/>
            <person name="Serra M."/>
            <person name="Gomez A."/>
        </authorList>
    </citation>
    <scope>NUCLEOTIDE SEQUENCE [LARGE SCALE GENOMIC DNA]</scope>
    <source>
        <strain evidence="1">HYR1</strain>
    </source>
</reference>
<evidence type="ECO:0000313" key="2">
    <source>
        <dbReference type="Proteomes" id="UP000276133"/>
    </source>
</evidence>
<dbReference type="EMBL" id="REGN01009055">
    <property type="protein sequence ID" value="RNA02080.1"/>
    <property type="molecule type" value="Genomic_DNA"/>
</dbReference>
<dbReference type="Proteomes" id="UP000276133">
    <property type="component" value="Unassembled WGS sequence"/>
</dbReference>
<proteinExistence type="predicted"/>